<evidence type="ECO:0000313" key="2">
    <source>
        <dbReference type="Proteomes" id="UP000010816"/>
    </source>
</evidence>
<dbReference type="KEGG" id="tmb:Thimo_1774"/>
<dbReference type="AlphaFoldDB" id="L0GX54"/>
<sequence length="88" mass="9712">MSERITTRVEKLEARFGIGTEDAAFVARLSDEDALAFRSLMRRPGSGDFERFVRTLPDEDLRALYGIHARALAANGIDIEALLASADD</sequence>
<dbReference type="HOGENOM" id="CLU_2468057_0_0_6"/>
<gene>
    <name evidence="1" type="ORF">Thimo_1774</name>
</gene>
<accession>L0GX54</accession>
<organism evidence="1 2">
    <name type="scientific">Thioflavicoccus mobilis 8321</name>
    <dbReference type="NCBI Taxonomy" id="765912"/>
    <lineage>
        <taxon>Bacteria</taxon>
        <taxon>Pseudomonadati</taxon>
        <taxon>Pseudomonadota</taxon>
        <taxon>Gammaproteobacteria</taxon>
        <taxon>Chromatiales</taxon>
        <taxon>Chromatiaceae</taxon>
        <taxon>Thioflavicoccus</taxon>
    </lineage>
</organism>
<dbReference type="Proteomes" id="UP000010816">
    <property type="component" value="Chromosome"/>
</dbReference>
<keyword evidence="2" id="KW-1185">Reference proteome</keyword>
<dbReference type="STRING" id="765912.Thimo_1774"/>
<evidence type="ECO:0000313" key="1">
    <source>
        <dbReference type="EMBL" id="AGA90546.1"/>
    </source>
</evidence>
<dbReference type="EMBL" id="CP003051">
    <property type="protein sequence ID" value="AGA90546.1"/>
    <property type="molecule type" value="Genomic_DNA"/>
</dbReference>
<reference evidence="1 2" key="1">
    <citation type="submission" date="2011-09" db="EMBL/GenBank/DDBJ databases">
        <title>Complete sequence of chromosome of Thioflavicoccus mobilis 8321.</title>
        <authorList>
            <consortium name="US DOE Joint Genome Institute"/>
            <person name="Lucas S."/>
            <person name="Han J."/>
            <person name="Lapidus A."/>
            <person name="Cheng J.-F."/>
            <person name="Goodwin L."/>
            <person name="Pitluck S."/>
            <person name="Peters L."/>
            <person name="Ovchinnikova G."/>
            <person name="Lu M."/>
            <person name="Detter J.C."/>
            <person name="Han C."/>
            <person name="Tapia R."/>
            <person name="Land M."/>
            <person name="Hauser L."/>
            <person name="Kyrpides N."/>
            <person name="Ivanova N."/>
            <person name="Pagani I."/>
            <person name="Vogl K."/>
            <person name="Liu Z."/>
            <person name="Imhoff J."/>
            <person name="Thiel V."/>
            <person name="Frigaard N.-U."/>
            <person name="Bryant D."/>
            <person name="Woyke T."/>
        </authorList>
    </citation>
    <scope>NUCLEOTIDE SEQUENCE [LARGE SCALE GENOMIC DNA]</scope>
    <source>
        <strain evidence="1 2">8321</strain>
    </source>
</reference>
<protein>
    <submittedName>
        <fullName evidence="1">Uncharacterized protein</fullName>
    </submittedName>
</protein>
<proteinExistence type="predicted"/>
<name>L0GX54_9GAMM</name>